<comment type="caution">
    <text evidence="2">The sequence shown here is derived from an EMBL/GenBank/DDBJ whole genome shotgun (WGS) entry which is preliminary data.</text>
</comment>
<evidence type="ECO:0000256" key="1">
    <source>
        <dbReference type="SAM" id="MobiDB-lite"/>
    </source>
</evidence>
<protein>
    <submittedName>
        <fullName evidence="2">Uncharacterized protein</fullName>
    </submittedName>
</protein>
<accession>A0A9D7XHG3</accession>
<reference evidence="2" key="1">
    <citation type="submission" date="2020-10" db="EMBL/GenBank/DDBJ databases">
        <title>Connecting structure to function with the recovery of over 1000 high-quality activated sludge metagenome-assembled genomes encoding full-length rRNA genes using long-read sequencing.</title>
        <authorList>
            <person name="Singleton C.M."/>
            <person name="Petriglieri F."/>
            <person name="Kristensen J.M."/>
            <person name="Kirkegaard R.H."/>
            <person name="Michaelsen T.Y."/>
            <person name="Andersen M.H."/>
            <person name="Karst S.M."/>
            <person name="Dueholm M.S."/>
            <person name="Nielsen P.H."/>
            <person name="Albertsen M."/>
        </authorList>
    </citation>
    <scope>NUCLEOTIDE SEQUENCE</scope>
    <source>
        <strain evidence="2">Skiv_18-Q3-R9-52_MAXAC.067</strain>
    </source>
</reference>
<dbReference type="Proteomes" id="UP000886657">
    <property type="component" value="Unassembled WGS sequence"/>
</dbReference>
<gene>
    <name evidence="2" type="ORF">IPP58_12765</name>
</gene>
<evidence type="ECO:0000313" key="3">
    <source>
        <dbReference type="Proteomes" id="UP000886657"/>
    </source>
</evidence>
<feature type="region of interest" description="Disordered" evidence="1">
    <location>
        <begin position="79"/>
        <end position="99"/>
    </location>
</feature>
<feature type="compositionally biased region" description="Basic and acidic residues" evidence="1">
    <location>
        <begin position="79"/>
        <end position="88"/>
    </location>
</feature>
<dbReference type="AlphaFoldDB" id="A0A9D7XHG3"/>
<evidence type="ECO:0000313" key="2">
    <source>
        <dbReference type="EMBL" id="MBK9797341.1"/>
    </source>
</evidence>
<name>A0A9D7XHG3_9BACT</name>
<dbReference type="EMBL" id="JADKIO010000009">
    <property type="protein sequence ID" value="MBK9797341.1"/>
    <property type="molecule type" value="Genomic_DNA"/>
</dbReference>
<organism evidence="2 3">
    <name type="scientific">Candidatus Geothrix skivensis</name>
    <dbReference type="NCBI Taxonomy" id="2954439"/>
    <lineage>
        <taxon>Bacteria</taxon>
        <taxon>Pseudomonadati</taxon>
        <taxon>Acidobacteriota</taxon>
        <taxon>Holophagae</taxon>
        <taxon>Holophagales</taxon>
        <taxon>Holophagaceae</taxon>
        <taxon>Geothrix</taxon>
    </lineage>
</organism>
<proteinExistence type="predicted"/>
<sequence>MTDAAVEAAIGTMEAWLADPAWAPDPEQLDRWQADFQAALALAEKAAGWPDLVRRAHGASARLEARIAVLTEARDQMRSELEAQDRGQRALKGYGANAR</sequence>